<reference evidence="2 3" key="1">
    <citation type="journal article" date="2018" name="Nat. Ecol. Evol.">
        <title>Pezizomycetes genomes reveal the molecular basis of ectomycorrhizal truffle lifestyle.</title>
        <authorList>
            <person name="Murat C."/>
            <person name="Payen T."/>
            <person name="Noel B."/>
            <person name="Kuo A."/>
            <person name="Morin E."/>
            <person name="Chen J."/>
            <person name="Kohler A."/>
            <person name="Krizsan K."/>
            <person name="Balestrini R."/>
            <person name="Da Silva C."/>
            <person name="Montanini B."/>
            <person name="Hainaut M."/>
            <person name="Levati E."/>
            <person name="Barry K.W."/>
            <person name="Belfiori B."/>
            <person name="Cichocki N."/>
            <person name="Clum A."/>
            <person name="Dockter R.B."/>
            <person name="Fauchery L."/>
            <person name="Guy J."/>
            <person name="Iotti M."/>
            <person name="Le Tacon F."/>
            <person name="Lindquist E.A."/>
            <person name="Lipzen A."/>
            <person name="Malagnac F."/>
            <person name="Mello A."/>
            <person name="Molinier V."/>
            <person name="Miyauchi S."/>
            <person name="Poulain J."/>
            <person name="Riccioni C."/>
            <person name="Rubini A."/>
            <person name="Sitrit Y."/>
            <person name="Splivallo R."/>
            <person name="Traeger S."/>
            <person name="Wang M."/>
            <person name="Zifcakova L."/>
            <person name="Wipf D."/>
            <person name="Zambonelli A."/>
            <person name="Paolocci F."/>
            <person name="Nowrousian M."/>
            <person name="Ottonello S."/>
            <person name="Baldrian P."/>
            <person name="Spatafora J.W."/>
            <person name="Henrissat B."/>
            <person name="Nagy L.G."/>
            <person name="Aury J.M."/>
            <person name="Wincker P."/>
            <person name="Grigoriev I.V."/>
            <person name="Bonfante P."/>
            <person name="Martin F.M."/>
        </authorList>
    </citation>
    <scope>NUCLEOTIDE SEQUENCE [LARGE SCALE GENOMIC DNA]</scope>
    <source>
        <strain evidence="2 3">RN42</strain>
    </source>
</reference>
<protein>
    <submittedName>
        <fullName evidence="2">Uncharacterized protein</fullName>
    </submittedName>
</protein>
<dbReference type="AlphaFoldDB" id="A0A3N4HYZ9"/>
<keyword evidence="1" id="KW-0472">Membrane</keyword>
<evidence type="ECO:0000313" key="3">
    <source>
        <dbReference type="Proteomes" id="UP000275078"/>
    </source>
</evidence>
<keyword evidence="1" id="KW-1133">Transmembrane helix</keyword>
<proteinExistence type="predicted"/>
<feature type="transmembrane region" description="Helical" evidence="1">
    <location>
        <begin position="31"/>
        <end position="50"/>
    </location>
</feature>
<evidence type="ECO:0000313" key="2">
    <source>
        <dbReference type="EMBL" id="RPA79093.1"/>
    </source>
</evidence>
<accession>A0A3N4HYZ9</accession>
<organism evidence="2 3">
    <name type="scientific">Ascobolus immersus RN42</name>
    <dbReference type="NCBI Taxonomy" id="1160509"/>
    <lineage>
        <taxon>Eukaryota</taxon>
        <taxon>Fungi</taxon>
        <taxon>Dikarya</taxon>
        <taxon>Ascomycota</taxon>
        <taxon>Pezizomycotina</taxon>
        <taxon>Pezizomycetes</taxon>
        <taxon>Pezizales</taxon>
        <taxon>Ascobolaceae</taxon>
        <taxon>Ascobolus</taxon>
    </lineage>
</organism>
<dbReference type="Proteomes" id="UP000275078">
    <property type="component" value="Unassembled WGS sequence"/>
</dbReference>
<dbReference type="EMBL" id="ML119703">
    <property type="protein sequence ID" value="RPA79093.1"/>
    <property type="molecule type" value="Genomic_DNA"/>
</dbReference>
<name>A0A3N4HYZ9_ASCIM</name>
<keyword evidence="1" id="KW-0812">Transmembrane</keyword>
<sequence length="82" mass="9225">MTQKAESLGNGCRLHLHAPSRRILSLKATKLVQSLVWLLLLPFLACSWLFNYSLSHHPPASLLLLHPPFSSPSAFQSQLLFF</sequence>
<gene>
    <name evidence="2" type="ORF">BJ508DRAFT_145784</name>
</gene>
<evidence type="ECO:0000256" key="1">
    <source>
        <dbReference type="SAM" id="Phobius"/>
    </source>
</evidence>
<keyword evidence="3" id="KW-1185">Reference proteome</keyword>